<gene>
    <name evidence="6" type="ORF">SAMN05216469_111107</name>
</gene>
<dbReference type="InterPro" id="IPR003785">
    <property type="entry name" value="Creatininase/forma_Hydrolase"/>
</dbReference>
<dbReference type="GO" id="GO:0009231">
    <property type="term" value="P:riboflavin biosynthetic process"/>
    <property type="evidence" value="ECO:0007669"/>
    <property type="project" value="TreeGrafter"/>
</dbReference>
<dbReference type="Gene3D" id="3.40.50.10310">
    <property type="entry name" value="Creatininase"/>
    <property type="match status" value="1"/>
</dbReference>
<dbReference type="Proteomes" id="UP000186015">
    <property type="component" value="Unassembled WGS sequence"/>
</dbReference>
<dbReference type="OrthoDB" id="9801445at2"/>
<dbReference type="GO" id="GO:0046872">
    <property type="term" value="F:metal ion binding"/>
    <property type="evidence" value="ECO:0007669"/>
    <property type="project" value="UniProtKB-KW"/>
</dbReference>
<organism evidence="6 7">
    <name type="scientific">Ruminococcus albus</name>
    <dbReference type="NCBI Taxonomy" id="1264"/>
    <lineage>
        <taxon>Bacteria</taxon>
        <taxon>Bacillati</taxon>
        <taxon>Bacillota</taxon>
        <taxon>Clostridia</taxon>
        <taxon>Eubacteriales</taxon>
        <taxon>Oscillospiraceae</taxon>
        <taxon>Ruminococcus</taxon>
    </lineage>
</organism>
<protein>
    <submittedName>
        <fullName evidence="6">Creatinine amidohydrolase</fullName>
    </submittedName>
</protein>
<proteinExistence type="inferred from homology"/>
<comment type="similarity">
    <text evidence="5">Belongs to the creatininase superfamily.</text>
</comment>
<comment type="cofactor">
    <cofactor evidence="1">
        <name>Zn(2+)</name>
        <dbReference type="ChEBI" id="CHEBI:29105"/>
    </cofactor>
</comment>
<dbReference type="Pfam" id="PF02633">
    <property type="entry name" value="Creatininase"/>
    <property type="match status" value="1"/>
</dbReference>
<evidence type="ECO:0000313" key="7">
    <source>
        <dbReference type="Proteomes" id="UP000186015"/>
    </source>
</evidence>
<keyword evidence="3 6" id="KW-0378">Hydrolase</keyword>
<dbReference type="SUPFAM" id="SSF102215">
    <property type="entry name" value="Creatininase"/>
    <property type="match status" value="1"/>
</dbReference>
<evidence type="ECO:0000256" key="1">
    <source>
        <dbReference type="ARBA" id="ARBA00001947"/>
    </source>
</evidence>
<accession>A0A1H7MET9</accession>
<dbReference type="PANTHER" id="PTHR35005:SF1">
    <property type="entry name" value="2-AMINO-5-FORMYLAMINO-6-RIBOSYLAMINOPYRIMIDIN-4(3H)-ONE 5'-MONOPHOSPHATE DEFORMYLASE"/>
    <property type="match status" value="1"/>
</dbReference>
<name>A0A1H7MET9_RUMAL</name>
<keyword evidence="4" id="KW-0862">Zinc</keyword>
<sequence length="288" mass="32505">MRDLSLLTWSEVMDINKRKSLVFIVIAPIEEHGTHLPLSTDIIEGEYWSKGAMCVLERRLGIDCFYLPTFPVAAASVNEFYGSIHFPMKTVCDVTFAVLESICFMGFWNIIVIASHADPQHQIAVEKAVRKINKRHGLCAIAPMGQIFMGVSSEKSGKLKTMEKEHGSDFHAGWIETSSFLDIDPRYVRVGYRELADSVITEKDMISRKRQLAAMGKYGYIGAPRFSSAELGKDLNDDCIAAICDAAEKFFNRDGYQKYWHYSLYNILPLHLGFLPIAGRVHRKKVTG</sequence>
<evidence type="ECO:0000256" key="3">
    <source>
        <dbReference type="ARBA" id="ARBA00022801"/>
    </source>
</evidence>
<dbReference type="PANTHER" id="PTHR35005">
    <property type="entry name" value="3-DEHYDRO-SCYLLO-INOSOSE HYDROLASE"/>
    <property type="match status" value="1"/>
</dbReference>
<dbReference type="AlphaFoldDB" id="A0A1H7MET9"/>
<dbReference type="RefSeq" id="WP_074834159.1">
    <property type="nucleotide sequence ID" value="NZ_FOAT01000011.1"/>
</dbReference>
<reference evidence="6 7" key="1">
    <citation type="submission" date="2016-10" db="EMBL/GenBank/DDBJ databases">
        <authorList>
            <person name="de Groot N.N."/>
        </authorList>
    </citation>
    <scope>NUCLEOTIDE SEQUENCE [LARGE SCALE GENOMIC DNA]</scope>
    <source>
        <strain evidence="6 7">KH2T6</strain>
    </source>
</reference>
<dbReference type="EMBL" id="FOAT01000011">
    <property type="protein sequence ID" value="SEL09579.1"/>
    <property type="molecule type" value="Genomic_DNA"/>
</dbReference>
<evidence type="ECO:0000256" key="5">
    <source>
        <dbReference type="ARBA" id="ARBA00024029"/>
    </source>
</evidence>
<evidence type="ECO:0000313" key="6">
    <source>
        <dbReference type="EMBL" id="SEL09579.1"/>
    </source>
</evidence>
<keyword evidence="2" id="KW-0479">Metal-binding</keyword>
<evidence type="ECO:0000256" key="4">
    <source>
        <dbReference type="ARBA" id="ARBA00022833"/>
    </source>
</evidence>
<evidence type="ECO:0000256" key="2">
    <source>
        <dbReference type="ARBA" id="ARBA00022723"/>
    </source>
</evidence>
<dbReference type="InterPro" id="IPR024087">
    <property type="entry name" value="Creatininase-like_sf"/>
</dbReference>
<dbReference type="GO" id="GO:0016811">
    <property type="term" value="F:hydrolase activity, acting on carbon-nitrogen (but not peptide) bonds, in linear amides"/>
    <property type="evidence" value="ECO:0007669"/>
    <property type="project" value="TreeGrafter"/>
</dbReference>